<dbReference type="AlphaFoldDB" id="A0A537KC98"/>
<reference evidence="2 3" key="1">
    <citation type="journal article" date="2019" name="Nat. Microbiol.">
        <title>Mediterranean grassland soil C-N compound turnover is dependent on rainfall and depth, and is mediated by genomically divergent microorganisms.</title>
        <authorList>
            <person name="Diamond S."/>
            <person name="Andeer P.F."/>
            <person name="Li Z."/>
            <person name="Crits-Christoph A."/>
            <person name="Burstein D."/>
            <person name="Anantharaman K."/>
            <person name="Lane K.R."/>
            <person name="Thomas B.C."/>
            <person name="Pan C."/>
            <person name="Northen T.R."/>
            <person name="Banfield J.F."/>
        </authorList>
    </citation>
    <scope>NUCLEOTIDE SEQUENCE [LARGE SCALE GENOMIC DNA]</scope>
    <source>
        <strain evidence="2">NP_3</strain>
    </source>
</reference>
<name>A0A537KC98_9BACT</name>
<evidence type="ECO:0000259" key="1">
    <source>
        <dbReference type="Pfam" id="PF01370"/>
    </source>
</evidence>
<comment type="caution">
    <text evidence="2">The sequence shown here is derived from an EMBL/GenBank/DDBJ whole genome shotgun (WGS) entry which is preliminary data.</text>
</comment>
<gene>
    <name evidence="2" type="ORF">E6H00_01285</name>
</gene>
<dbReference type="EMBL" id="VBAK01000028">
    <property type="protein sequence ID" value="TMI93391.1"/>
    <property type="molecule type" value="Genomic_DNA"/>
</dbReference>
<sequence>MSKRRVVLTGAAGYIAQRMFRELSERWELVPIDARGTTRDGKAIPGIVVADLTQPNRDAYRRHFRGADAVIHCAYVSAPGLSADTWQDNGDAKFWAEHQNVALAYNVYRTALEEGVRRVVAASSNHAGDYYERLIWAGRLEMVTPEMPPRSDNWYGWAKAAYELLGFVFATGKVDGRKLEIVQWRIGAPRDDDLDRIEPGDIKTMHRALGAYLSRRDQVQEAIRMVEADPIADEHGVPFLIVYGISGNTHRFWSIANARQKIGYAPEDDSQVNFADRIAAIARAGRR</sequence>
<dbReference type="Pfam" id="PF01370">
    <property type="entry name" value="Epimerase"/>
    <property type="match status" value="1"/>
</dbReference>
<organism evidence="2 3">
    <name type="scientific">Candidatus Segetimicrobium genomatis</name>
    <dbReference type="NCBI Taxonomy" id="2569760"/>
    <lineage>
        <taxon>Bacteria</taxon>
        <taxon>Bacillati</taxon>
        <taxon>Candidatus Sysuimicrobiota</taxon>
        <taxon>Candidatus Sysuimicrobiia</taxon>
        <taxon>Candidatus Sysuimicrobiales</taxon>
        <taxon>Candidatus Segetimicrobiaceae</taxon>
        <taxon>Candidatus Segetimicrobium</taxon>
    </lineage>
</organism>
<dbReference type="Proteomes" id="UP000318509">
    <property type="component" value="Unassembled WGS sequence"/>
</dbReference>
<dbReference type="InterPro" id="IPR036291">
    <property type="entry name" value="NAD(P)-bd_dom_sf"/>
</dbReference>
<dbReference type="Gene3D" id="3.40.50.720">
    <property type="entry name" value="NAD(P)-binding Rossmann-like Domain"/>
    <property type="match status" value="1"/>
</dbReference>
<evidence type="ECO:0000313" key="2">
    <source>
        <dbReference type="EMBL" id="TMI93391.1"/>
    </source>
</evidence>
<proteinExistence type="predicted"/>
<accession>A0A537KC98</accession>
<dbReference type="InterPro" id="IPR001509">
    <property type="entry name" value="Epimerase_deHydtase"/>
</dbReference>
<dbReference type="SUPFAM" id="SSF51735">
    <property type="entry name" value="NAD(P)-binding Rossmann-fold domains"/>
    <property type="match status" value="1"/>
</dbReference>
<feature type="domain" description="NAD-dependent epimerase/dehydratase" evidence="1">
    <location>
        <begin position="6"/>
        <end position="164"/>
    </location>
</feature>
<protein>
    <submittedName>
        <fullName evidence="2">NAD(P)-dependent oxidoreductase</fullName>
    </submittedName>
</protein>
<evidence type="ECO:0000313" key="3">
    <source>
        <dbReference type="Proteomes" id="UP000318509"/>
    </source>
</evidence>